<dbReference type="RefSeq" id="WP_130343774.1">
    <property type="nucleotide sequence ID" value="NZ_SGWQ01000003.1"/>
</dbReference>
<dbReference type="OrthoDB" id="3555397at2"/>
<evidence type="ECO:0000313" key="4">
    <source>
        <dbReference type="EMBL" id="RZS40760.1"/>
    </source>
</evidence>
<evidence type="ECO:0000259" key="3">
    <source>
        <dbReference type="PROSITE" id="PS51123"/>
    </source>
</evidence>
<proteinExistence type="predicted"/>
<evidence type="ECO:0000256" key="2">
    <source>
        <dbReference type="SAM" id="MobiDB-lite"/>
    </source>
</evidence>
<keyword evidence="5" id="KW-1185">Reference proteome</keyword>
<accession>A0A4Q7KWV0</accession>
<protein>
    <submittedName>
        <fullName evidence="4">Peptidoglycan-binding protein ArfA</fullName>
    </submittedName>
</protein>
<dbReference type="PANTHER" id="PTHR30329:SF21">
    <property type="entry name" value="LIPOPROTEIN YIAD-RELATED"/>
    <property type="match status" value="1"/>
</dbReference>
<dbReference type="Gene3D" id="3.30.1330.60">
    <property type="entry name" value="OmpA-like domain"/>
    <property type="match status" value="1"/>
</dbReference>
<sequence length="328" mass="33320">MPDNTRRSSWLPLLLAILAVPAIVAGVATWVEHKGIEDTLAPMAQQALADKGFPGAKVDFNGVDATIEGVPSDQASEASAKSAVEGIHGVGDARFSGTAGTPPALPSPPAPEAKPLQANISGNTITLTGTVGDEATKGLIVKGVTDRAAGKQVVDQLTVTPGAPLPNGVTLTGTAASEQEKAGMRQQVEQAVPGVKVDNQLTVAGGGGTGKNALQQQINALLAGAPIAFQPNSPQLTPAGTQTVNRVADLLRGGAQDAKVEVQGHVARTPGNDIDPQALSDQRAQTVQAQLVQAGIGADRITARGFGDTKPVESNNPAANRRVEIVVA</sequence>
<dbReference type="PANTHER" id="PTHR30329">
    <property type="entry name" value="STATOR ELEMENT OF FLAGELLAR MOTOR COMPLEX"/>
    <property type="match status" value="1"/>
</dbReference>
<dbReference type="EMBL" id="SGWQ01000003">
    <property type="protein sequence ID" value="RZS40760.1"/>
    <property type="molecule type" value="Genomic_DNA"/>
</dbReference>
<evidence type="ECO:0000313" key="5">
    <source>
        <dbReference type="Proteomes" id="UP000294257"/>
    </source>
</evidence>
<dbReference type="InterPro" id="IPR036737">
    <property type="entry name" value="OmpA-like_sf"/>
</dbReference>
<feature type="compositionally biased region" description="Pro residues" evidence="2">
    <location>
        <begin position="103"/>
        <end position="112"/>
    </location>
</feature>
<dbReference type="InterPro" id="IPR006665">
    <property type="entry name" value="OmpA-like"/>
</dbReference>
<dbReference type="InterPro" id="IPR007055">
    <property type="entry name" value="BON_dom"/>
</dbReference>
<evidence type="ECO:0000256" key="1">
    <source>
        <dbReference type="PROSITE-ProRule" id="PRU00473"/>
    </source>
</evidence>
<keyword evidence="1" id="KW-0472">Membrane</keyword>
<dbReference type="InterPro" id="IPR050330">
    <property type="entry name" value="Bact_OuterMem_StrucFunc"/>
</dbReference>
<organism evidence="4 5">
    <name type="scientific">Herbihabitans rhizosphaerae</name>
    <dbReference type="NCBI Taxonomy" id="1872711"/>
    <lineage>
        <taxon>Bacteria</taxon>
        <taxon>Bacillati</taxon>
        <taxon>Actinomycetota</taxon>
        <taxon>Actinomycetes</taxon>
        <taxon>Pseudonocardiales</taxon>
        <taxon>Pseudonocardiaceae</taxon>
        <taxon>Herbihabitans</taxon>
    </lineage>
</organism>
<dbReference type="CDD" id="cd07185">
    <property type="entry name" value="OmpA_C-like"/>
    <property type="match status" value="1"/>
</dbReference>
<dbReference type="SUPFAM" id="SSF103088">
    <property type="entry name" value="OmpA-like"/>
    <property type="match status" value="1"/>
</dbReference>
<dbReference type="AlphaFoldDB" id="A0A4Q7KWV0"/>
<comment type="caution">
    <text evidence="4">The sequence shown here is derived from an EMBL/GenBank/DDBJ whole genome shotgun (WGS) entry which is preliminary data.</text>
</comment>
<gene>
    <name evidence="4" type="ORF">EV193_10373</name>
</gene>
<feature type="region of interest" description="Disordered" evidence="2">
    <location>
        <begin position="91"/>
        <end position="113"/>
    </location>
</feature>
<dbReference type="Proteomes" id="UP000294257">
    <property type="component" value="Unassembled WGS sequence"/>
</dbReference>
<dbReference type="GO" id="GO:0016020">
    <property type="term" value="C:membrane"/>
    <property type="evidence" value="ECO:0007669"/>
    <property type="project" value="UniProtKB-UniRule"/>
</dbReference>
<dbReference type="Gene3D" id="3.40.1520.20">
    <property type="match status" value="1"/>
</dbReference>
<dbReference type="Pfam" id="PF00691">
    <property type="entry name" value="OmpA"/>
    <property type="match status" value="1"/>
</dbReference>
<dbReference type="PROSITE" id="PS51123">
    <property type="entry name" value="OMPA_2"/>
    <property type="match status" value="1"/>
</dbReference>
<name>A0A4Q7KWV0_9PSEU</name>
<reference evidence="4 5" key="1">
    <citation type="submission" date="2019-02" db="EMBL/GenBank/DDBJ databases">
        <title>Genomic Encyclopedia of Type Strains, Phase IV (KMG-IV): sequencing the most valuable type-strain genomes for metagenomic binning, comparative biology and taxonomic classification.</title>
        <authorList>
            <person name="Goeker M."/>
        </authorList>
    </citation>
    <scope>NUCLEOTIDE SEQUENCE [LARGE SCALE GENOMIC DNA]</scope>
    <source>
        <strain evidence="4 5">DSM 101727</strain>
    </source>
</reference>
<feature type="domain" description="OmpA-like" evidence="3">
    <location>
        <begin position="216"/>
        <end position="328"/>
    </location>
</feature>
<dbReference type="Pfam" id="PF04972">
    <property type="entry name" value="BON"/>
    <property type="match status" value="2"/>
</dbReference>